<dbReference type="PROSITE" id="PS51257">
    <property type="entry name" value="PROKAR_LIPOPROTEIN"/>
    <property type="match status" value="1"/>
</dbReference>
<evidence type="ECO:0000313" key="2">
    <source>
        <dbReference type="EMBL" id="MCT7357609.1"/>
    </source>
</evidence>
<organism evidence="2 3">
    <name type="scientific">Thalassolituus pacificus</name>
    <dbReference type="NCBI Taxonomy" id="2975440"/>
    <lineage>
        <taxon>Bacteria</taxon>
        <taxon>Pseudomonadati</taxon>
        <taxon>Pseudomonadota</taxon>
        <taxon>Gammaproteobacteria</taxon>
        <taxon>Oceanospirillales</taxon>
        <taxon>Oceanospirillaceae</taxon>
        <taxon>Thalassolituus</taxon>
    </lineage>
</organism>
<feature type="chain" id="PRO_5040870008" description="DUF4468 domain-containing protein" evidence="1">
    <location>
        <begin position="22"/>
        <end position="170"/>
    </location>
</feature>
<proteinExistence type="predicted"/>
<reference evidence="2" key="1">
    <citation type="journal article" date="2022" name="Front. Microbiol.">
        <title>Genome-based taxonomic rearrangement of Oceanobacter-related bacteria including the description of Thalassolituus hydrocarbonoclasticus sp. nov. and Thalassolituus pacificus sp. nov. and emended description of the genus Thalassolituus.</title>
        <authorList>
            <person name="Dong C."/>
            <person name="Wei L."/>
            <person name="Wang J."/>
            <person name="Lai Q."/>
            <person name="Huang Z."/>
            <person name="Shao Z."/>
        </authorList>
    </citation>
    <scope>NUCLEOTIDE SEQUENCE</scope>
    <source>
        <strain evidence="2">59MF3M-4</strain>
    </source>
</reference>
<dbReference type="EMBL" id="JAOANI010000002">
    <property type="protein sequence ID" value="MCT7357609.1"/>
    <property type="molecule type" value="Genomic_DNA"/>
</dbReference>
<gene>
    <name evidence="2" type="ORF">NYR02_01045</name>
</gene>
<feature type="signal peptide" evidence="1">
    <location>
        <begin position="1"/>
        <end position="21"/>
    </location>
</feature>
<comment type="caution">
    <text evidence="2">The sequence shown here is derived from an EMBL/GenBank/DDBJ whole genome shotgun (WGS) entry which is preliminary data.</text>
</comment>
<keyword evidence="3" id="KW-1185">Reference proteome</keyword>
<reference evidence="2" key="2">
    <citation type="submission" date="2022-08" db="EMBL/GenBank/DDBJ databases">
        <authorList>
            <person name="Dong C."/>
        </authorList>
    </citation>
    <scope>NUCLEOTIDE SEQUENCE</scope>
    <source>
        <strain evidence="2">59MF3M-4</strain>
    </source>
</reference>
<name>A0A9X2WBU1_9GAMM</name>
<dbReference type="RefSeq" id="WP_260974542.1">
    <property type="nucleotide sequence ID" value="NZ_JAOANI010000002.1"/>
</dbReference>
<dbReference type="Proteomes" id="UP001147830">
    <property type="component" value="Unassembled WGS sequence"/>
</dbReference>
<protein>
    <recommendedName>
        <fullName evidence="4">DUF4468 domain-containing protein</fullName>
    </recommendedName>
</protein>
<keyword evidence="1" id="KW-0732">Signal</keyword>
<evidence type="ECO:0000256" key="1">
    <source>
        <dbReference type="SAM" id="SignalP"/>
    </source>
</evidence>
<sequence>MKKILRLSVIALLLFASGCSTQPSSRSTLLFQFDQTTMQSYAWQKLLNTYGTSVLQSRVTEIYYPGQVAKGTKKEDNLDRILFVFIHPYDLKISITDQYSVNLSYNYVTFTVALDRYGKVLNHTMSPERKTYLNTKTYDSIPEFLKEIDEVRMAFKVAQQEESGQQTPKE</sequence>
<dbReference type="AlphaFoldDB" id="A0A9X2WBU1"/>
<evidence type="ECO:0008006" key="4">
    <source>
        <dbReference type="Google" id="ProtNLM"/>
    </source>
</evidence>
<accession>A0A9X2WBU1</accession>
<evidence type="ECO:0000313" key="3">
    <source>
        <dbReference type="Proteomes" id="UP001147830"/>
    </source>
</evidence>